<gene>
    <name evidence="2" type="ORF">ERS008202_02325</name>
</gene>
<proteinExistence type="predicted"/>
<sequence length="129" mass="14590">MFVAQYRKSRTDDRRDDPAANVMRDIPEGAYASAFPTREPVCNGNKRGADAHALKKAIEDHQSGKYPECATESQPNVNNRAEYQTARHEDFWAGFIRQTAHYAFTDSVSNKHTATQQADLRSAEIQLLF</sequence>
<evidence type="ECO:0000313" key="3">
    <source>
        <dbReference type="Proteomes" id="UP000039541"/>
    </source>
</evidence>
<evidence type="ECO:0000256" key="1">
    <source>
        <dbReference type="SAM" id="MobiDB-lite"/>
    </source>
</evidence>
<organism evidence="2 3">
    <name type="scientific">Salmonella enterica subsp. enterica serovar Bovismorbificans</name>
    <dbReference type="NCBI Taxonomy" id="58097"/>
    <lineage>
        <taxon>Bacteria</taxon>
        <taxon>Pseudomonadati</taxon>
        <taxon>Pseudomonadota</taxon>
        <taxon>Gammaproteobacteria</taxon>
        <taxon>Enterobacterales</taxon>
        <taxon>Enterobacteriaceae</taxon>
        <taxon>Salmonella</taxon>
    </lineage>
</organism>
<dbReference type="AlphaFoldDB" id="A0A655CRW7"/>
<feature type="region of interest" description="Disordered" evidence="1">
    <location>
        <begin position="1"/>
        <end position="20"/>
    </location>
</feature>
<feature type="compositionally biased region" description="Basic and acidic residues" evidence="1">
    <location>
        <begin position="9"/>
        <end position="18"/>
    </location>
</feature>
<reference evidence="2 3" key="1">
    <citation type="submission" date="2015-03" db="EMBL/GenBank/DDBJ databases">
        <authorList>
            <consortium name="Pathogen Informatics"/>
        </authorList>
    </citation>
    <scope>NUCLEOTIDE SEQUENCE [LARGE SCALE GENOMIC DNA]</scope>
    <source>
        <strain evidence="2 3">3476</strain>
    </source>
</reference>
<evidence type="ECO:0000313" key="2">
    <source>
        <dbReference type="EMBL" id="CNU26625.1"/>
    </source>
</evidence>
<protein>
    <submittedName>
        <fullName evidence="2">Uncharacterized protein</fullName>
    </submittedName>
</protein>
<dbReference type="EMBL" id="CQPC01000028">
    <property type="protein sequence ID" value="CNU26625.1"/>
    <property type="molecule type" value="Genomic_DNA"/>
</dbReference>
<accession>A0A655CRW7</accession>
<name>A0A655CRW7_SALET</name>
<dbReference type="Proteomes" id="UP000039541">
    <property type="component" value="Unassembled WGS sequence"/>
</dbReference>